<dbReference type="Gene3D" id="3.40.50.300">
    <property type="entry name" value="P-loop containing nucleotide triphosphate hydrolases"/>
    <property type="match status" value="1"/>
</dbReference>
<dbReference type="Proteomes" id="UP001529510">
    <property type="component" value="Unassembled WGS sequence"/>
</dbReference>
<reference evidence="1 2" key="1">
    <citation type="submission" date="2024-05" db="EMBL/GenBank/DDBJ databases">
        <title>Genome sequencing and assembly of Indian major carp, Cirrhinus mrigala (Hamilton, 1822).</title>
        <authorList>
            <person name="Mohindra V."/>
            <person name="Chowdhury L.M."/>
            <person name="Lal K."/>
            <person name="Jena J.K."/>
        </authorList>
    </citation>
    <scope>NUCLEOTIDE SEQUENCE [LARGE SCALE GENOMIC DNA]</scope>
    <source>
        <strain evidence="1">CM1030</strain>
        <tissue evidence="1">Blood</tissue>
    </source>
</reference>
<dbReference type="PANTHER" id="PTHR43394">
    <property type="entry name" value="ATP-DEPENDENT PERMEASE MDL1, MITOCHONDRIAL"/>
    <property type="match status" value="1"/>
</dbReference>
<gene>
    <name evidence="1" type="ORF">M9458_031597</name>
</gene>
<evidence type="ECO:0000313" key="1">
    <source>
        <dbReference type="EMBL" id="KAL0171286.1"/>
    </source>
</evidence>
<accession>A0ABD0PEI3</accession>
<organism evidence="1 2">
    <name type="scientific">Cirrhinus mrigala</name>
    <name type="common">Mrigala</name>
    <dbReference type="NCBI Taxonomy" id="683832"/>
    <lineage>
        <taxon>Eukaryota</taxon>
        <taxon>Metazoa</taxon>
        <taxon>Chordata</taxon>
        <taxon>Craniata</taxon>
        <taxon>Vertebrata</taxon>
        <taxon>Euteleostomi</taxon>
        <taxon>Actinopterygii</taxon>
        <taxon>Neopterygii</taxon>
        <taxon>Teleostei</taxon>
        <taxon>Ostariophysi</taxon>
        <taxon>Cypriniformes</taxon>
        <taxon>Cyprinidae</taxon>
        <taxon>Labeoninae</taxon>
        <taxon>Labeonini</taxon>
        <taxon>Cirrhinus</taxon>
    </lineage>
</organism>
<dbReference type="SUPFAM" id="SSF52540">
    <property type="entry name" value="P-loop containing nucleoside triphosphate hydrolases"/>
    <property type="match status" value="1"/>
</dbReference>
<dbReference type="EMBL" id="JAMKFB020000016">
    <property type="protein sequence ID" value="KAL0171286.1"/>
    <property type="molecule type" value="Genomic_DNA"/>
</dbReference>
<evidence type="ECO:0008006" key="3">
    <source>
        <dbReference type="Google" id="ProtNLM"/>
    </source>
</evidence>
<dbReference type="AlphaFoldDB" id="A0ABD0PEI3"/>
<keyword evidence="2" id="KW-1185">Reference proteome</keyword>
<evidence type="ECO:0000313" key="2">
    <source>
        <dbReference type="Proteomes" id="UP001529510"/>
    </source>
</evidence>
<feature type="non-terminal residue" evidence="1">
    <location>
        <position position="1"/>
    </location>
</feature>
<dbReference type="PANTHER" id="PTHR43394:SF1">
    <property type="entry name" value="ATP-BINDING CASSETTE SUB-FAMILY B MEMBER 10, MITOCHONDRIAL"/>
    <property type="match status" value="1"/>
</dbReference>
<dbReference type="InterPro" id="IPR039421">
    <property type="entry name" value="Type_1_exporter"/>
</dbReference>
<sequence length="77" mass="8759">VLSALRKELKNCTVLLITHRLSGVENADHIIFLRDGEVAEEGNHEQLLAKHGFYEEFVNQQNTSIHRNTEDVTNSSQ</sequence>
<comment type="caution">
    <text evidence="1">The sequence shown here is derived from an EMBL/GenBank/DDBJ whole genome shotgun (WGS) entry which is preliminary data.</text>
</comment>
<name>A0ABD0PEI3_CIRMR</name>
<protein>
    <recommendedName>
        <fullName evidence="3">ABC transporter ATP-binding protein</fullName>
    </recommendedName>
</protein>
<dbReference type="InterPro" id="IPR027417">
    <property type="entry name" value="P-loop_NTPase"/>
</dbReference>
<proteinExistence type="predicted"/>